<dbReference type="SMART" id="SM00380">
    <property type="entry name" value="AP2"/>
    <property type="match status" value="1"/>
</dbReference>
<keyword evidence="4" id="KW-0804">Transcription</keyword>
<name>A0ABD3HNZ4_9MARC</name>
<dbReference type="EMBL" id="JBJQOH010000003">
    <property type="protein sequence ID" value="KAL3692302.1"/>
    <property type="molecule type" value="Genomic_DNA"/>
</dbReference>
<protein>
    <recommendedName>
        <fullName evidence="7">AP2/ERF domain-containing protein</fullName>
    </recommendedName>
</protein>
<dbReference type="InterPro" id="IPR001471">
    <property type="entry name" value="AP2/ERF_dom"/>
</dbReference>
<dbReference type="AlphaFoldDB" id="A0ABD3HNZ4"/>
<accession>A0ABD3HNZ4</accession>
<dbReference type="Gene3D" id="3.30.730.10">
    <property type="entry name" value="AP2/ERF domain"/>
    <property type="match status" value="1"/>
</dbReference>
<keyword evidence="5" id="KW-0539">Nucleus</keyword>
<proteinExistence type="predicted"/>
<comment type="subcellular location">
    <subcellularLocation>
        <location evidence="1">Nucleus</location>
    </subcellularLocation>
</comment>
<dbReference type="Proteomes" id="UP001633002">
    <property type="component" value="Unassembled WGS sequence"/>
</dbReference>
<evidence type="ECO:0000256" key="1">
    <source>
        <dbReference type="ARBA" id="ARBA00004123"/>
    </source>
</evidence>
<feature type="region of interest" description="Disordered" evidence="6">
    <location>
        <begin position="433"/>
        <end position="454"/>
    </location>
</feature>
<sequence>MESVAVIDPPAEVPSKGVRKRGDKWVAEIRNRRLKRGRHPGRKWLGTFSSAAEAREAYLLAVRKIKQPLKTSKSARARSPEVDEPSNSQSSSSALFNLRGGRRRGEAEDDDQQPASRRPMPMRFLSNTVKKEPAVAGPADSTGWSSDEETDLPPSPESKGIRRKVSNQSLNVPKKATGSHPAVKVKSEAVTSEDDLHASREVQQASCSTPFADALNYSYSEFCTSASPSSSSTSSLFDEEIENQRPDEFVRRKSGDFRHKDDSVKEVDNGDPEPETAQVLTNVTNRVEPVPRSAEMVGGSSLFTCISGVILDDYVKFAAVHPEGTHCALVDEASDVSNLCPCSLKFIDNQKHCPTSVCLWKHITSCPLAGGNPEGNMRCFSSNQRQGHRYLLPDHFDDLRIRTKNFSAFKTKQLIFELEAELFVDARYSTVPRPQVPPESSGIPQPAIPIRKGK</sequence>
<evidence type="ECO:0000256" key="4">
    <source>
        <dbReference type="ARBA" id="ARBA00023163"/>
    </source>
</evidence>
<dbReference type="GO" id="GO:0003677">
    <property type="term" value="F:DNA binding"/>
    <property type="evidence" value="ECO:0007669"/>
    <property type="project" value="UniProtKB-KW"/>
</dbReference>
<comment type="caution">
    <text evidence="8">The sequence shown here is derived from an EMBL/GenBank/DDBJ whole genome shotgun (WGS) entry which is preliminary data.</text>
</comment>
<dbReference type="PROSITE" id="PS51032">
    <property type="entry name" value="AP2_ERF"/>
    <property type="match status" value="1"/>
</dbReference>
<feature type="region of interest" description="Disordered" evidence="6">
    <location>
        <begin position="64"/>
        <end position="190"/>
    </location>
</feature>
<evidence type="ECO:0000259" key="7">
    <source>
        <dbReference type="PROSITE" id="PS51032"/>
    </source>
</evidence>
<evidence type="ECO:0000256" key="2">
    <source>
        <dbReference type="ARBA" id="ARBA00023015"/>
    </source>
</evidence>
<evidence type="ECO:0000313" key="8">
    <source>
        <dbReference type="EMBL" id="KAL3692302.1"/>
    </source>
</evidence>
<dbReference type="SUPFAM" id="SSF54171">
    <property type="entry name" value="DNA-binding domain"/>
    <property type="match status" value="1"/>
</dbReference>
<dbReference type="InterPro" id="IPR016177">
    <property type="entry name" value="DNA-bd_dom_sf"/>
</dbReference>
<evidence type="ECO:0000256" key="3">
    <source>
        <dbReference type="ARBA" id="ARBA00023125"/>
    </source>
</evidence>
<feature type="domain" description="AP2/ERF" evidence="7">
    <location>
        <begin position="14"/>
        <end position="80"/>
    </location>
</feature>
<gene>
    <name evidence="8" type="ORF">R1sor_005953</name>
</gene>
<evidence type="ECO:0000256" key="5">
    <source>
        <dbReference type="ARBA" id="ARBA00023242"/>
    </source>
</evidence>
<keyword evidence="9" id="KW-1185">Reference proteome</keyword>
<evidence type="ECO:0000256" key="6">
    <source>
        <dbReference type="SAM" id="MobiDB-lite"/>
    </source>
</evidence>
<feature type="region of interest" description="Disordered" evidence="6">
    <location>
        <begin position="1"/>
        <end position="21"/>
    </location>
</feature>
<dbReference type="GO" id="GO:0005634">
    <property type="term" value="C:nucleus"/>
    <property type="evidence" value="ECO:0007669"/>
    <property type="project" value="UniProtKB-SubCell"/>
</dbReference>
<keyword evidence="3" id="KW-0238">DNA-binding</keyword>
<reference evidence="8 9" key="1">
    <citation type="submission" date="2024-09" db="EMBL/GenBank/DDBJ databases">
        <title>Chromosome-scale assembly of Riccia sorocarpa.</title>
        <authorList>
            <person name="Paukszto L."/>
        </authorList>
    </citation>
    <scope>NUCLEOTIDE SEQUENCE [LARGE SCALE GENOMIC DNA]</scope>
    <source>
        <strain evidence="8">LP-2024</strain>
        <tissue evidence="8">Aerial parts of the thallus</tissue>
    </source>
</reference>
<dbReference type="InterPro" id="IPR036955">
    <property type="entry name" value="AP2/ERF_dom_sf"/>
</dbReference>
<feature type="region of interest" description="Disordered" evidence="6">
    <location>
        <begin position="251"/>
        <end position="276"/>
    </location>
</feature>
<organism evidence="8 9">
    <name type="scientific">Riccia sorocarpa</name>
    <dbReference type="NCBI Taxonomy" id="122646"/>
    <lineage>
        <taxon>Eukaryota</taxon>
        <taxon>Viridiplantae</taxon>
        <taxon>Streptophyta</taxon>
        <taxon>Embryophyta</taxon>
        <taxon>Marchantiophyta</taxon>
        <taxon>Marchantiopsida</taxon>
        <taxon>Marchantiidae</taxon>
        <taxon>Marchantiales</taxon>
        <taxon>Ricciaceae</taxon>
        <taxon>Riccia</taxon>
    </lineage>
</organism>
<evidence type="ECO:0000313" key="9">
    <source>
        <dbReference type="Proteomes" id="UP001633002"/>
    </source>
</evidence>
<feature type="compositionally biased region" description="Basic and acidic residues" evidence="6">
    <location>
        <begin position="251"/>
        <end position="268"/>
    </location>
</feature>
<keyword evidence="2" id="KW-0805">Transcription regulation</keyword>